<feature type="compositionally biased region" description="Polar residues" evidence="1">
    <location>
        <begin position="967"/>
        <end position="984"/>
    </location>
</feature>
<feature type="region of interest" description="Disordered" evidence="1">
    <location>
        <begin position="792"/>
        <end position="812"/>
    </location>
</feature>
<dbReference type="PANTHER" id="PTHR31267">
    <property type="entry name" value="DENTIN SIALOPHOSPHOPROTEIN-LIKE PROTEIN"/>
    <property type="match status" value="1"/>
</dbReference>
<feature type="compositionally biased region" description="Basic and acidic residues" evidence="1">
    <location>
        <begin position="987"/>
        <end position="998"/>
    </location>
</feature>
<name>A0A1J3EQK2_NOCCA</name>
<dbReference type="EMBL" id="GEVK01020363">
    <property type="protein sequence ID" value="JAU32469.1"/>
    <property type="molecule type" value="Transcribed_RNA"/>
</dbReference>
<feature type="compositionally biased region" description="Polar residues" evidence="1">
    <location>
        <begin position="888"/>
        <end position="904"/>
    </location>
</feature>
<sequence length="1550" mass="169229">MPGNEFGERIHNFFGQEGLSQDQHQSQVVDGSWSSFSNGLVGNQRQIDPSLIANLKSYSTQQSVDPERGQSSNSQHGMNFTQQPIRSEYSRSLLQEHQQLTNGYMHGQAMPKKANFVGVDVESSRDNLSTKGFSPDLHKSPMRFEMGDSPVNYDFFGGQQQLNSQLPGMLQPFPRQQMTFNEMQLLKQQVMVKQMNEYQMQQHIQKQQLEARQLSSLNSNAVNGSRSSDNQSHPLINGIPLQGASSNCWQPDLMTGNTNWMHRGISPVVQGSSSGLMIPPEHGQANLLAQQFEPSLYGMPVGGANALQNSFSPVPMNRLALQHGSANRSSSLANQPTTFLNQGDAQDSHMLSRSTYPEKLVFSNTSVPGSNNRANFESFQQDDFHERNVSVQEKFGQMEGSGPSEKSYMKVPENITAFQKSTTLDPTEEKILFGSDDNLWEAFGNSTDMSLTGNLMSSSSDPYDAFPSLQSGSWSALMQSAVAETSSDEAGFGSRAQDLGPKIALSERLHSDSTGTAVQLLQENGPLEKPIAQRSQMAGNSLHSSSSGIDGQNNLCSIQKNEGIEDRFGIWKAASNPNGAAVIEQKNHFTQNPQMQRASYGFGIAGAGNNSSPSRDVQGNIQQHLDSNSVVKTIPQLNSRDGSQILESYASNNAGKAMAESNEMVNSGKENSNDSFGLKFPQQSFTRGLKENTQVNACDLSMLPSGKETQSGHDGSRPSISRKFQYHPMGNIGVTDEPCQEKVSHLPPTLEQVSVGNQGYFGHSKSLSQQAMNVRIDRGHVSQNDLNRTNEALKGMGSENSPSTSASVDRSDDMCNQLKSVSSRQTMLELLHKVDQSQEHSLETNVSGIPEAKMSGEYGGQFRHSQSSASQGFSLQLAPPSQLAPSPDSVQFSRNSFQPMNSLHNAPEKVATSQSRFAPWASSQSFPQQSTYQGPFPGIPGESNMTSGFPYSRAYQENHLMPVATRQSAANHLVSSSSELSTPQVKGRGEYSDNDQRGHSAQTHSLLNPTTNNNKGFPMMSASQPPVASSSPQPSSSSGMMSDSSAGNSAPQHRFWNQPSKPQSDTLRPHPLPSNNVEGSFATQEKANETSSQNGGDVSLSGKDMVDMHGLQSEDMGAKPTSVVASMLSTVVQSHLQTFGHSLPSNNLPKNNLRHDEHLSVKRFEDSAVDHQKVAPVGEQQSPSMSDGLVRDGLKHKESSNHMLHFGQNVSQNLSNKNNSHSAGSDHQQISPQMAPSWYSQYGTFKNGLMQPVNGTGMFTPLKIGEQSSNLGSSVDGTYSVQLSKQFNMQQMSGSTPGAEIPSSESLPHGATDKLLKVDKPKKRKTATSGLLSWKKEVTQGPQRLKTLGEAEVDWARATNRFAEKVEFETSLEDGPRVRSKRRLIYTTQLTQQLFRPPPARVMSLVASSDYEVVAYTAARAALGVACSPTSTDRSEGLLARDNPSPSSERTRTERISDQYISRAAEDFISRTRKLETDFAGLENGTTIADLRVEVEDLEKFAVINRFARFHPSSSSMDRTASSLRLNPQRYVSVAPMPQNIPDRVQCLSL</sequence>
<feature type="compositionally biased region" description="Polar residues" evidence="1">
    <location>
        <begin position="1073"/>
        <end position="1096"/>
    </location>
</feature>
<accession>A0A1J3EQK2</accession>
<dbReference type="PANTHER" id="PTHR31267:SF7">
    <property type="entry name" value="DENTIN SIALOPHOSPHOPROTEIN-LIKE PROTEIN"/>
    <property type="match status" value="1"/>
</dbReference>
<feature type="region of interest" description="Disordered" evidence="1">
    <location>
        <begin position="59"/>
        <end position="79"/>
    </location>
</feature>
<feature type="compositionally biased region" description="Polar residues" evidence="1">
    <location>
        <begin position="863"/>
        <end position="874"/>
    </location>
</feature>
<protein>
    <submittedName>
        <fullName evidence="2">Uncharacterized protein</fullName>
    </submittedName>
</protein>
<feature type="region of interest" description="Disordered" evidence="1">
    <location>
        <begin position="1428"/>
        <end position="1454"/>
    </location>
</feature>
<feature type="compositionally biased region" description="Polar residues" evidence="1">
    <location>
        <begin position="798"/>
        <end position="808"/>
    </location>
</feature>
<reference evidence="2" key="1">
    <citation type="submission" date="2016-07" db="EMBL/GenBank/DDBJ databases">
        <title>De novo transcriptome assembly of four accessions of the metal hyperaccumulator plant Noccaea caerulescens.</title>
        <authorList>
            <person name="Blande D."/>
            <person name="Halimaa P."/>
            <person name="Tervahauta A.I."/>
            <person name="Aarts M.G."/>
            <person name="Karenlampi S.O."/>
        </authorList>
    </citation>
    <scope>NUCLEOTIDE SEQUENCE</scope>
</reference>
<feature type="region of interest" description="Disordered" evidence="1">
    <location>
        <begin position="1291"/>
        <end position="1312"/>
    </location>
</feature>
<gene>
    <name evidence="2" type="ORF">LC_TR2657_c0_g1_i1_g.9606</name>
</gene>
<evidence type="ECO:0000256" key="1">
    <source>
        <dbReference type="SAM" id="MobiDB-lite"/>
    </source>
</evidence>
<feature type="compositionally biased region" description="Polar residues" evidence="1">
    <location>
        <begin position="911"/>
        <end position="933"/>
    </location>
</feature>
<feature type="region of interest" description="Disordered" evidence="1">
    <location>
        <begin position="849"/>
        <end position="950"/>
    </location>
</feature>
<proteinExistence type="predicted"/>
<feature type="compositionally biased region" description="Polar residues" evidence="1">
    <location>
        <begin position="999"/>
        <end position="1015"/>
    </location>
</feature>
<feature type="compositionally biased region" description="Polar residues" evidence="1">
    <location>
        <begin position="1055"/>
        <end position="1066"/>
    </location>
</feature>
<evidence type="ECO:0000313" key="2">
    <source>
        <dbReference type="EMBL" id="JAU32469.1"/>
    </source>
</evidence>
<feature type="region of interest" description="Disordered" evidence="1">
    <location>
        <begin position="967"/>
        <end position="1104"/>
    </location>
</feature>
<organism evidence="2">
    <name type="scientific">Noccaea caerulescens</name>
    <name type="common">Alpine penny-cress</name>
    <name type="synonym">Thlaspi caerulescens</name>
    <dbReference type="NCBI Taxonomy" id="107243"/>
    <lineage>
        <taxon>Eukaryota</taxon>
        <taxon>Viridiplantae</taxon>
        <taxon>Streptophyta</taxon>
        <taxon>Embryophyta</taxon>
        <taxon>Tracheophyta</taxon>
        <taxon>Spermatophyta</taxon>
        <taxon>Magnoliopsida</taxon>
        <taxon>eudicotyledons</taxon>
        <taxon>Gunneridae</taxon>
        <taxon>Pentapetalae</taxon>
        <taxon>rosids</taxon>
        <taxon>malvids</taxon>
        <taxon>Brassicales</taxon>
        <taxon>Brassicaceae</taxon>
        <taxon>Coluteocarpeae</taxon>
        <taxon>Noccaea</taxon>
    </lineage>
</organism>
<feature type="compositionally biased region" description="Low complexity" evidence="1">
    <location>
        <begin position="1018"/>
        <end position="1050"/>
    </location>
</feature>